<dbReference type="CDD" id="cd05388">
    <property type="entry name" value="CobB_N"/>
    <property type="match status" value="1"/>
</dbReference>
<accession>A0AAJ2U1P9</accession>
<feature type="domain" description="CobQ/CobB/MinD/ParA nucleotide binding" evidence="8">
    <location>
        <begin position="5"/>
        <end position="180"/>
    </location>
</feature>
<feature type="site" description="Increases nucleophilicity of active site Cys" evidence="7">
    <location>
        <position position="434"/>
    </location>
</feature>
<dbReference type="InterPro" id="IPR011698">
    <property type="entry name" value="GATase_3"/>
</dbReference>
<dbReference type="GO" id="GO:0042242">
    <property type="term" value="F:cobyrinic acid a,c-diamide synthase activity"/>
    <property type="evidence" value="ECO:0007669"/>
    <property type="project" value="UniProtKB-UniRule"/>
</dbReference>
<keyword evidence="4 7" id="KW-0067">ATP-binding</keyword>
<comment type="miscellaneous">
    <text evidence="7">The a and c carboxylates of cobyrinate are activated for nucleophilic attack via formation of a phosphorylated intermediate by ATP. CbiA catalyzes first the amidation of the c-carboxylate, and then that of the a-carboxylate.</text>
</comment>
<dbReference type="Gene3D" id="3.40.50.300">
    <property type="entry name" value="P-loop containing nucleotide triphosphate hydrolases"/>
    <property type="match status" value="2"/>
</dbReference>
<dbReference type="Pfam" id="PF07685">
    <property type="entry name" value="GATase_3"/>
    <property type="match status" value="1"/>
</dbReference>
<dbReference type="NCBIfam" id="TIGR00379">
    <property type="entry name" value="cobB"/>
    <property type="match status" value="1"/>
</dbReference>
<dbReference type="InterPro" id="IPR002586">
    <property type="entry name" value="CobQ/CobB/MinD/ParA_Nub-bd_dom"/>
</dbReference>
<evidence type="ECO:0000259" key="9">
    <source>
        <dbReference type="Pfam" id="PF07685"/>
    </source>
</evidence>
<evidence type="ECO:0000256" key="7">
    <source>
        <dbReference type="HAMAP-Rule" id="MF_00027"/>
    </source>
</evidence>
<organism evidence="10 11">
    <name type="scientific">Alkalihalophilus pseudofirmus</name>
    <name type="common">Bacillus pseudofirmus</name>
    <dbReference type="NCBI Taxonomy" id="79885"/>
    <lineage>
        <taxon>Bacteria</taxon>
        <taxon>Bacillati</taxon>
        <taxon>Bacillota</taxon>
        <taxon>Bacilli</taxon>
        <taxon>Bacillales</taxon>
        <taxon>Bacillaceae</taxon>
        <taxon>Alkalihalophilus</taxon>
    </lineage>
</organism>
<sequence>MQPRIVVTGTDSGVGKTTITLGLMASYKKKGKRVQGYKCGPDYIDPTFHRAITKRTSHQLDTWMTSSEWVRQTFINGSNDADLSIIEGMMGYYDGRSALSDEGSTYEISKILAAPSLLVINISGAARSAAAMVRGFQLLHSDSTIKGVILNQAGSSGHAELCKSAIEQLCQIPVVGYLKTGDTPTLPERQLGLISALQDGEYDRLIEQLSVTVEKQFDLDLIDKIASEAPVIPPPQDEVNYSSPAKEKVKIGVAYDEAFHFYYEANLDLLRQAGADLCYFSPLKGESIPADCDGLYLGGGFPEEYASRLSSHPLLFKQLKEAVIDQTPIFAECGGYMLLCESLRLTSEKTYPMAGIIPHHIQMNETLSAIGYREVNIVEDSILGKKGTKLRGHEFHYSSIRSHEEVNPCFQYDSWGKNEFQGYLEGSLVASYIHLHFASNPLVVKNIINACSEYKKKRSNLI</sequence>
<feature type="active site" description="Nucleophile" evidence="7">
    <location>
        <position position="333"/>
    </location>
</feature>
<gene>
    <name evidence="7" type="primary">cbiA</name>
    <name evidence="10" type="ORF">RYX45_09800</name>
</gene>
<evidence type="ECO:0000259" key="8">
    <source>
        <dbReference type="Pfam" id="PF01656"/>
    </source>
</evidence>
<dbReference type="EC" id="6.3.5.11" evidence="7"/>
<dbReference type="Pfam" id="PF01656">
    <property type="entry name" value="CbiA"/>
    <property type="match status" value="1"/>
</dbReference>
<evidence type="ECO:0000256" key="5">
    <source>
        <dbReference type="ARBA" id="ARBA00022842"/>
    </source>
</evidence>
<comment type="function">
    <text evidence="7">Catalyzes the ATP-dependent amidation of the two carboxylate groups at positions a and c of cobyrinate, using either L-glutamine or ammonia as the nitrogen source.</text>
</comment>
<keyword evidence="3 7" id="KW-0547">Nucleotide-binding</keyword>
<reference evidence="10" key="1">
    <citation type="submission" date="2023-10" db="EMBL/GenBank/DDBJ databases">
        <title>Screening of Alkalihalophilus pseudofirmusBZ-TG-HK211 and Its Alleviation of Salt Stress on Rapeseed Growth.</title>
        <authorList>
            <person name="Zhao B."/>
            <person name="Guo T."/>
        </authorList>
    </citation>
    <scope>NUCLEOTIDE SEQUENCE</scope>
    <source>
        <strain evidence="10">BZ-TG-HK211</strain>
    </source>
</reference>
<feature type="domain" description="CobB/CobQ-like glutamine amidotransferase" evidence="9">
    <location>
        <begin position="250"/>
        <end position="440"/>
    </location>
</feature>
<keyword evidence="6 7" id="KW-0315">Glutamine amidotransferase</keyword>
<dbReference type="PROSITE" id="PS51274">
    <property type="entry name" value="GATASE_COBBQ"/>
    <property type="match status" value="1"/>
</dbReference>
<comment type="caution">
    <text evidence="10">The sequence shown here is derived from an EMBL/GenBank/DDBJ whole genome shotgun (WGS) entry which is preliminary data.</text>
</comment>
<evidence type="ECO:0000256" key="6">
    <source>
        <dbReference type="ARBA" id="ARBA00022962"/>
    </source>
</evidence>
<comment type="pathway">
    <text evidence="7">Cofactor biosynthesis; adenosylcobalamin biosynthesis; cob(II)yrinate a,c-diamide from sirohydrochlorin (anaerobic route): step 10/10.</text>
</comment>
<evidence type="ECO:0000313" key="10">
    <source>
        <dbReference type="EMBL" id="MDV2885480.1"/>
    </source>
</evidence>
<comment type="catalytic activity">
    <reaction evidence="7">
        <text>cob(II)yrinate + 2 L-glutamine + 2 ATP + 2 H2O = cob(II)yrinate a,c diamide + 2 L-glutamate + 2 ADP + 2 phosphate + 2 H(+)</text>
        <dbReference type="Rhea" id="RHEA:26289"/>
        <dbReference type="ChEBI" id="CHEBI:15377"/>
        <dbReference type="ChEBI" id="CHEBI:15378"/>
        <dbReference type="ChEBI" id="CHEBI:29985"/>
        <dbReference type="ChEBI" id="CHEBI:30616"/>
        <dbReference type="ChEBI" id="CHEBI:43474"/>
        <dbReference type="ChEBI" id="CHEBI:58359"/>
        <dbReference type="ChEBI" id="CHEBI:58537"/>
        <dbReference type="ChEBI" id="CHEBI:58894"/>
        <dbReference type="ChEBI" id="CHEBI:456216"/>
        <dbReference type="EC" id="6.3.5.11"/>
    </reaction>
</comment>
<comment type="cofactor">
    <cofactor evidence="1 7">
        <name>Mg(2+)</name>
        <dbReference type="ChEBI" id="CHEBI:18420"/>
    </cofactor>
</comment>
<comment type="domain">
    <text evidence="7">Comprises of two domains. The C-terminal domain contains the binding site for glutamine and catalyzes the hydrolysis of this substrate to glutamate and ammonia. The N-terminal domain is anticipated to bind ATP and cobyrinate and catalyzes the ultimate synthesis of the diamide product. The ammonia produced via the glutaminase domain is probably translocated to the adjacent domain via a molecular tunnel, where it reacts with an activated intermediate.</text>
</comment>
<evidence type="ECO:0000313" key="11">
    <source>
        <dbReference type="Proteomes" id="UP001285636"/>
    </source>
</evidence>
<evidence type="ECO:0000256" key="2">
    <source>
        <dbReference type="ARBA" id="ARBA00022598"/>
    </source>
</evidence>
<dbReference type="NCBIfam" id="NF002204">
    <property type="entry name" value="PRK01077.1"/>
    <property type="match status" value="1"/>
</dbReference>
<dbReference type="InterPro" id="IPR029062">
    <property type="entry name" value="Class_I_gatase-like"/>
</dbReference>
<dbReference type="Gene3D" id="3.40.50.880">
    <property type="match status" value="1"/>
</dbReference>
<dbReference type="RefSeq" id="WP_323466619.1">
    <property type="nucleotide sequence ID" value="NZ_CP144224.1"/>
</dbReference>
<keyword evidence="7" id="KW-0169">Cobalamin biosynthesis</keyword>
<name>A0AAJ2U1P9_ALKPS</name>
<dbReference type="PANTHER" id="PTHR43873">
    <property type="entry name" value="COBYRINATE A,C-DIAMIDE SYNTHASE"/>
    <property type="match status" value="1"/>
</dbReference>
<evidence type="ECO:0000256" key="1">
    <source>
        <dbReference type="ARBA" id="ARBA00001946"/>
    </source>
</evidence>
<keyword evidence="5 7" id="KW-0460">Magnesium</keyword>
<dbReference type="AlphaFoldDB" id="A0AAJ2U1P9"/>
<dbReference type="HAMAP" id="MF_00027">
    <property type="entry name" value="CobB_CbiA"/>
    <property type="match status" value="1"/>
</dbReference>
<dbReference type="InterPro" id="IPR027417">
    <property type="entry name" value="P-loop_NTPase"/>
</dbReference>
<dbReference type="SUPFAM" id="SSF52540">
    <property type="entry name" value="P-loop containing nucleoside triphosphate hydrolases"/>
    <property type="match status" value="1"/>
</dbReference>
<proteinExistence type="inferred from homology"/>
<comment type="similarity">
    <text evidence="7">Belongs to the CobB/CbiA family.</text>
</comment>
<dbReference type="SUPFAM" id="SSF52317">
    <property type="entry name" value="Class I glutamine amidotransferase-like"/>
    <property type="match status" value="1"/>
</dbReference>
<evidence type="ECO:0000256" key="3">
    <source>
        <dbReference type="ARBA" id="ARBA00022741"/>
    </source>
</evidence>
<evidence type="ECO:0000256" key="4">
    <source>
        <dbReference type="ARBA" id="ARBA00022840"/>
    </source>
</evidence>
<dbReference type="GO" id="GO:0005524">
    <property type="term" value="F:ATP binding"/>
    <property type="evidence" value="ECO:0007669"/>
    <property type="project" value="UniProtKB-UniRule"/>
</dbReference>
<dbReference type="InterPro" id="IPR004484">
    <property type="entry name" value="CbiA/CobB_synth"/>
</dbReference>
<dbReference type="EMBL" id="JAWJAY010000001">
    <property type="protein sequence ID" value="MDV2885480.1"/>
    <property type="molecule type" value="Genomic_DNA"/>
</dbReference>
<dbReference type="Proteomes" id="UP001285636">
    <property type="component" value="Unassembled WGS sequence"/>
</dbReference>
<protein>
    <recommendedName>
        <fullName evidence="7">Cobyrinate a,c-diamide synthase</fullName>
        <ecNumber evidence="7">6.3.5.11</ecNumber>
    </recommendedName>
    <alternativeName>
        <fullName evidence="7">Cobyrinic acid a,c-diamide synthetase</fullName>
    </alternativeName>
</protein>
<dbReference type="PANTHER" id="PTHR43873:SF1">
    <property type="entry name" value="COBYRINATE A,C-DIAMIDE SYNTHASE"/>
    <property type="match status" value="1"/>
</dbReference>
<dbReference type="CDD" id="cd03130">
    <property type="entry name" value="GATase1_CobB"/>
    <property type="match status" value="1"/>
</dbReference>
<dbReference type="GO" id="GO:0009236">
    <property type="term" value="P:cobalamin biosynthetic process"/>
    <property type="evidence" value="ECO:0007669"/>
    <property type="project" value="UniProtKB-UniRule"/>
</dbReference>
<keyword evidence="2 7" id="KW-0436">Ligase</keyword>